<evidence type="ECO:0000256" key="10">
    <source>
        <dbReference type="ARBA" id="ARBA00023180"/>
    </source>
</evidence>
<feature type="transmembrane region" description="Helical" evidence="13">
    <location>
        <begin position="333"/>
        <end position="352"/>
    </location>
</feature>
<reference evidence="14" key="2">
    <citation type="submission" date="2014-06" db="EMBL/GenBank/DDBJ databases">
        <title>The complete genome of Blastobotrys (Arxula) adeninivorans LS3 - a yeast of biotechnological interest.</title>
        <authorList>
            <person name="Kunze G."/>
            <person name="Gaillardin C."/>
            <person name="Czernicka M."/>
            <person name="Durrens P."/>
            <person name="Martin T."/>
            <person name="Boer E."/>
            <person name="Gabaldon T."/>
            <person name="Cruz J."/>
            <person name="Talla E."/>
            <person name="Marck C."/>
            <person name="Goffeau A."/>
            <person name="Barbe V."/>
            <person name="Baret P."/>
            <person name="Baronian K."/>
            <person name="Beier S."/>
            <person name="Bleykasten C."/>
            <person name="Bode R."/>
            <person name="Casaregola S."/>
            <person name="Despons L."/>
            <person name="Fairhead C."/>
            <person name="Giersberg M."/>
            <person name="Gierski P."/>
            <person name="Hahnel U."/>
            <person name="Hartmann A."/>
            <person name="Jankowska D."/>
            <person name="Jubin C."/>
            <person name="Jung P."/>
            <person name="Lafontaine I."/>
            <person name="Leh-Louis V."/>
            <person name="Lemaire M."/>
            <person name="Marcet-Houben M."/>
            <person name="Mascher M."/>
            <person name="Morel G."/>
            <person name="Richard G.-F."/>
            <person name="Riechen J."/>
            <person name="Sacerdot C."/>
            <person name="Sarkar A."/>
            <person name="Savel G."/>
            <person name="Schacherer J."/>
            <person name="Sherman D."/>
            <person name="Straub M.-L."/>
            <person name="Stein N."/>
            <person name="Thierry A."/>
            <person name="Trautwein-Schult A."/>
            <person name="Westhof E."/>
            <person name="Worch S."/>
            <person name="Dujon B."/>
            <person name="Souciet J.-L."/>
            <person name="Wincker P."/>
            <person name="Scholz U."/>
            <person name="Neuveglise N."/>
        </authorList>
    </citation>
    <scope>NUCLEOTIDE SEQUENCE</scope>
    <source>
        <strain evidence="14">LS3</strain>
    </source>
</reference>
<dbReference type="AlphaFoldDB" id="A0A060T8Q7"/>
<feature type="transmembrane region" description="Helical" evidence="13">
    <location>
        <begin position="358"/>
        <end position="377"/>
    </location>
</feature>
<dbReference type="Pfam" id="PF04163">
    <property type="entry name" value="Tht1"/>
    <property type="match status" value="1"/>
</dbReference>
<evidence type="ECO:0000256" key="3">
    <source>
        <dbReference type="ARBA" id="ARBA00021601"/>
    </source>
</evidence>
<evidence type="ECO:0000256" key="13">
    <source>
        <dbReference type="RuleBase" id="RU368082"/>
    </source>
</evidence>
<comment type="subcellular location">
    <subcellularLocation>
        <location evidence="13">Endoplasmic reticulum membrane</location>
    </subcellularLocation>
    <subcellularLocation>
        <location evidence="13">Nucleus membrane</location>
    </subcellularLocation>
</comment>
<organism evidence="14">
    <name type="scientific">Blastobotrys adeninivorans</name>
    <name type="common">Yeast</name>
    <name type="synonym">Arxula adeninivorans</name>
    <dbReference type="NCBI Taxonomy" id="409370"/>
    <lineage>
        <taxon>Eukaryota</taxon>
        <taxon>Fungi</taxon>
        <taxon>Dikarya</taxon>
        <taxon>Ascomycota</taxon>
        <taxon>Saccharomycotina</taxon>
        <taxon>Dipodascomycetes</taxon>
        <taxon>Dipodascales</taxon>
        <taxon>Trichomonascaceae</taxon>
        <taxon>Blastobotrys</taxon>
    </lineage>
</organism>
<evidence type="ECO:0000256" key="4">
    <source>
        <dbReference type="ARBA" id="ARBA00022459"/>
    </source>
</evidence>
<sequence>MEPLVPDIFSALNVPKNDRSCIYSAIGDLLPECAIEGIHADDRSWYGIEIAKCSFRASGVSYPSICDNVKFESMHKCTQELITRPQWWTTYSVSYATVGQLCYEHQLVHKRDAIVGLFDNVTQFEWDNYNRLRRAAEQLDLNQLYFELATQRVMNMSVHITEATNALEAYFNNLLDKIENSIFRNVSDMLNHIDSQIRQTSEASANYSQSAVNDISRALTEMSAGLAMSIHSDYSGLSLVMESLAIDMWEIKQLSQDSTNASLHNWKYISQSHALSQELQQSLSAILHEHEILSEKITNVSLLIPFWIKNLRLLGRLMFIIGPILLLPRQRPALIAGAVLGSMIAIVLWNSAIAPYSFLFMLVIMIPLCVTAGFAALQQHRHRQDRQKRQRKAIVVYKYI</sequence>
<evidence type="ECO:0000256" key="11">
    <source>
        <dbReference type="ARBA" id="ARBA00023242"/>
    </source>
</evidence>
<evidence type="ECO:0000256" key="6">
    <source>
        <dbReference type="ARBA" id="ARBA00022729"/>
    </source>
</evidence>
<reference evidence="14" key="1">
    <citation type="submission" date="2014-02" db="EMBL/GenBank/DDBJ databases">
        <authorList>
            <person name="Genoscope - CEA"/>
        </authorList>
    </citation>
    <scope>NUCLEOTIDE SEQUENCE</scope>
    <source>
        <strain evidence="14">LS3</strain>
    </source>
</reference>
<evidence type="ECO:0000256" key="9">
    <source>
        <dbReference type="ARBA" id="ARBA00023136"/>
    </source>
</evidence>
<evidence type="ECO:0000256" key="8">
    <source>
        <dbReference type="ARBA" id="ARBA00022989"/>
    </source>
</evidence>
<feature type="transmembrane region" description="Helical" evidence="13">
    <location>
        <begin position="306"/>
        <end position="326"/>
    </location>
</feature>
<comment type="similarity">
    <text evidence="2 13">Belongs to the KAR5 family.</text>
</comment>
<keyword evidence="10" id="KW-0325">Glycoprotein</keyword>
<evidence type="ECO:0000256" key="1">
    <source>
        <dbReference type="ARBA" id="ARBA00003389"/>
    </source>
</evidence>
<dbReference type="GO" id="GO:0000742">
    <property type="term" value="P:karyogamy involved in conjugation with cellular fusion"/>
    <property type="evidence" value="ECO:0007669"/>
    <property type="project" value="UniProtKB-UniRule"/>
</dbReference>
<keyword evidence="8 13" id="KW-1133">Transmembrane helix</keyword>
<proteinExistence type="inferred from homology"/>
<keyword evidence="6 13" id="KW-0732">Signal</keyword>
<dbReference type="EMBL" id="HG937694">
    <property type="protein sequence ID" value="CDP37338.1"/>
    <property type="molecule type" value="Genomic_DNA"/>
</dbReference>
<evidence type="ECO:0000256" key="2">
    <source>
        <dbReference type="ARBA" id="ARBA00010473"/>
    </source>
</evidence>
<keyword evidence="9 13" id="KW-0472">Membrane</keyword>
<dbReference type="GO" id="GO:0048288">
    <property type="term" value="P:nuclear membrane fusion involved in karyogamy"/>
    <property type="evidence" value="ECO:0007669"/>
    <property type="project" value="UniProtKB-UniRule"/>
</dbReference>
<keyword evidence="7 13" id="KW-0256">Endoplasmic reticulum</keyword>
<protein>
    <recommendedName>
        <fullName evidence="3">Nuclear fusion protein KAR5</fullName>
    </recommendedName>
    <alternativeName>
        <fullName evidence="12">Karyogamy protein 5</fullName>
    </alternativeName>
</protein>
<name>A0A060T8Q7_BLAAD</name>
<dbReference type="GO" id="GO:0005789">
    <property type="term" value="C:endoplasmic reticulum membrane"/>
    <property type="evidence" value="ECO:0007669"/>
    <property type="project" value="UniProtKB-SubCell"/>
</dbReference>
<dbReference type="PANTHER" id="PTHR28012">
    <property type="entry name" value="NUCLEAR FUSION PROTEIN KAR5"/>
    <property type="match status" value="1"/>
</dbReference>
<evidence type="ECO:0000256" key="12">
    <source>
        <dbReference type="ARBA" id="ARBA00031468"/>
    </source>
</evidence>
<evidence type="ECO:0000256" key="5">
    <source>
        <dbReference type="ARBA" id="ARBA00022692"/>
    </source>
</evidence>
<keyword evidence="5 13" id="KW-0812">Transmembrane</keyword>
<dbReference type="GO" id="GO:0031965">
    <property type="term" value="C:nuclear membrane"/>
    <property type="evidence" value="ECO:0007669"/>
    <property type="project" value="UniProtKB-SubCell"/>
</dbReference>
<evidence type="ECO:0000256" key="7">
    <source>
        <dbReference type="ARBA" id="ARBA00022824"/>
    </source>
</evidence>
<keyword evidence="11 13" id="KW-0539">Nucleus</keyword>
<comment type="function">
    <text evidence="1 13">Required for nuclear membrane fusion during karyogamy.</text>
</comment>
<dbReference type="PANTHER" id="PTHR28012:SF1">
    <property type="entry name" value="NUCLEAR FUSION PROTEIN KAR5"/>
    <property type="match status" value="1"/>
</dbReference>
<accession>A0A060T8Q7</accession>
<keyword evidence="4 13" id="KW-0415">Karyogamy</keyword>
<evidence type="ECO:0000313" key="14">
    <source>
        <dbReference type="EMBL" id="CDP37338.1"/>
    </source>
</evidence>
<gene>
    <name evidence="14" type="ORF">GNLVRS02_ARAD1D09152g</name>
</gene>
<dbReference type="InterPro" id="IPR007292">
    <property type="entry name" value="Nuclear_fusion_Kar5"/>
</dbReference>